<name>A0A5N6MII0_9MICC</name>
<protein>
    <recommendedName>
        <fullName evidence="3">SIR2-like domain-containing protein</fullName>
    </recommendedName>
</protein>
<evidence type="ECO:0008006" key="3">
    <source>
        <dbReference type="Google" id="ProtNLM"/>
    </source>
</evidence>
<sequence>MNEVGVTKNTLALLGAGASIDAGVPGSTAMTQQIVAALDTPQNQYYGITHAVNYAIGAMIAHRTANGANAYAGIDVEDLFSAVQMLAERESLEIAPFVQWSPALAGVRQGGDSMPAFFDKDFREGMFENRAFKGPGEMIKKAVEALTGSNSASTEELYNRLQTELLNALTMLVSVTDKDVDYLTPLLQVSDSPVEIATLNYDRSIELLCERRGIRLDTGIASWTGGSDWHWDDDAEVRLLKIHGSIDWRMRQEKGLGGLYETKVVTAGKADSSQYGSLPGVVFGARGKLRADGPFLSMLREFENMLSRADRLLVVGYSFRDAHINVALTRWINSSPLRDMTVIDPAFNNDPRVYERNSFPTQLLSATQSYEESKPIRKLNLRVLKETAAQGLTASDLWSRLPEGAS</sequence>
<proteinExistence type="predicted"/>
<comment type="caution">
    <text evidence="1">The sequence shown here is derived from an EMBL/GenBank/DDBJ whole genome shotgun (WGS) entry which is preliminary data.</text>
</comment>
<keyword evidence="2" id="KW-1185">Reference proteome</keyword>
<dbReference type="RefSeq" id="WP_152272171.1">
    <property type="nucleotide sequence ID" value="NZ_VTFX01000004.1"/>
</dbReference>
<dbReference type="EMBL" id="VTFX01000004">
    <property type="protein sequence ID" value="KAD3632921.1"/>
    <property type="molecule type" value="Genomic_DNA"/>
</dbReference>
<accession>A0A5N6MII0</accession>
<dbReference type="Proteomes" id="UP000326852">
    <property type="component" value="Unassembled WGS sequence"/>
</dbReference>
<evidence type="ECO:0000313" key="2">
    <source>
        <dbReference type="Proteomes" id="UP000326852"/>
    </source>
</evidence>
<reference evidence="1 2" key="1">
    <citation type="submission" date="2019-08" db="EMBL/GenBank/DDBJ databases">
        <title>Arthrobacter sp. nov., isolated from plateau pika and Tibetan wild ass.</title>
        <authorList>
            <person name="Ge Y."/>
        </authorList>
    </citation>
    <scope>NUCLEOTIDE SEQUENCE [LARGE SCALE GENOMIC DNA]</scope>
    <source>
        <strain evidence="1 2">785</strain>
    </source>
</reference>
<evidence type="ECO:0000313" key="1">
    <source>
        <dbReference type="EMBL" id="KAD3632921.1"/>
    </source>
</evidence>
<dbReference type="Pfam" id="PF13289">
    <property type="entry name" value="SIR2_2"/>
    <property type="match status" value="1"/>
</dbReference>
<organism evidence="1 2">
    <name type="scientific">Arthrobacter yangruifuii</name>
    <dbReference type="NCBI Taxonomy" id="2606616"/>
    <lineage>
        <taxon>Bacteria</taxon>
        <taxon>Bacillati</taxon>
        <taxon>Actinomycetota</taxon>
        <taxon>Actinomycetes</taxon>
        <taxon>Micrococcales</taxon>
        <taxon>Micrococcaceae</taxon>
        <taxon>Arthrobacter</taxon>
    </lineage>
</organism>
<dbReference type="AlphaFoldDB" id="A0A5N6MII0"/>
<gene>
    <name evidence="1" type="ORF">GD627_08675</name>
</gene>